<dbReference type="GO" id="GO:0005537">
    <property type="term" value="F:D-mannose binding"/>
    <property type="evidence" value="ECO:0007669"/>
    <property type="project" value="TreeGrafter"/>
</dbReference>
<evidence type="ECO:0000313" key="10">
    <source>
        <dbReference type="EMBL" id="EGW33000.1"/>
    </source>
</evidence>
<dbReference type="PANTHER" id="PTHR12223:SF45">
    <property type="entry name" value="RE50040P"/>
    <property type="match status" value="1"/>
</dbReference>
<evidence type="ECO:0000256" key="2">
    <source>
        <dbReference type="ARBA" id="ARBA00022692"/>
    </source>
</evidence>
<dbReference type="SUPFAM" id="SSF49899">
    <property type="entry name" value="Concanavalin A-like lectins/glucanases"/>
    <property type="match status" value="1"/>
</dbReference>
<evidence type="ECO:0000259" key="9">
    <source>
        <dbReference type="PROSITE" id="PS51328"/>
    </source>
</evidence>
<dbReference type="GO" id="GO:0000139">
    <property type="term" value="C:Golgi membrane"/>
    <property type="evidence" value="ECO:0007669"/>
    <property type="project" value="TreeGrafter"/>
</dbReference>
<dbReference type="GO" id="GO:0005789">
    <property type="term" value="C:endoplasmic reticulum membrane"/>
    <property type="evidence" value="ECO:0007669"/>
    <property type="project" value="TreeGrafter"/>
</dbReference>
<protein>
    <recommendedName>
        <fullName evidence="9">L-type lectin-like domain-containing protein</fullName>
    </recommendedName>
</protein>
<dbReference type="PANTHER" id="PTHR12223">
    <property type="entry name" value="VESICULAR MANNOSE-BINDING LECTIN"/>
    <property type="match status" value="1"/>
</dbReference>
<keyword evidence="4 7" id="KW-1133">Transmembrane helix</keyword>
<dbReference type="InParanoid" id="G3AKV7"/>
<dbReference type="Proteomes" id="UP000000709">
    <property type="component" value="Unassembled WGS sequence"/>
</dbReference>
<evidence type="ECO:0000256" key="7">
    <source>
        <dbReference type="SAM" id="Phobius"/>
    </source>
</evidence>
<gene>
    <name evidence="10" type="ORF">SPAPADRAFT_60325</name>
</gene>
<dbReference type="CDD" id="cd07308">
    <property type="entry name" value="lectin_leg-like"/>
    <property type="match status" value="1"/>
</dbReference>
<dbReference type="RefSeq" id="XP_007374515.1">
    <property type="nucleotide sequence ID" value="XM_007374453.1"/>
</dbReference>
<keyword evidence="11" id="KW-1185">Reference proteome</keyword>
<feature type="domain" description="L-type lectin-like" evidence="9">
    <location>
        <begin position="60"/>
        <end position="288"/>
    </location>
</feature>
<feature type="signal peptide" evidence="8">
    <location>
        <begin position="1"/>
        <end position="35"/>
    </location>
</feature>
<dbReference type="PROSITE" id="PS51328">
    <property type="entry name" value="L_LECTIN_LIKE"/>
    <property type="match status" value="1"/>
</dbReference>
<dbReference type="Pfam" id="PF03388">
    <property type="entry name" value="Lectin_leg-like"/>
    <property type="match status" value="1"/>
</dbReference>
<dbReference type="FunCoup" id="G3AKV7">
    <property type="interactions" value="13"/>
</dbReference>
<keyword evidence="5 7" id="KW-0472">Membrane</keyword>
<dbReference type="InterPro" id="IPR051136">
    <property type="entry name" value="Intracellular_Lectin-GPT"/>
</dbReference>
<dbReference type="HOGENOM" id="CLU_041093_2_0_1"/>
<evidence type="ECO:0000256" key="3">
    <source>
        <dbReference type="ARBA" id="ARBA00022729"/>
    </source>
</evidence>
<evidence type="ECO:0000313" key="11">
    <source>
        <dbReference type="Proteomes" id="UP000000709"/>
    </source>
</evidence>
<feature type="coiled-coil region" evidence="6">
    <location>
        <begin position="339"/>
        <end position="370"/>
    </location>
</feature>
<evidence type="ECO:0000256" key="6">
    <source>
        <dbReference type="SAM" id="Coils"/>
    </source>
</evidence>
<dbReference type="GO" id="GO:0030134">
    <property type="term" value="C:COPII-coated ER to Golgi transport vesicle"/>
    <property type="evidence" value="ECO:0007669"/>
    <property type="project" value="TreeGrafter"/>
</dbReference>
<dbReference type="Gene3D" id="2.60.120.200">
    <property type="match status" value="1"/>
</dbReference>
<evidence type="ECO:0000256" key="8">
    <source>
        <dbReference type="SAM" id="SignalP"/>
    </source>
</evidence>
<name>G3AKV7_SPAPN</name>
<accession>G3AKV7</accession>
<dbReference type="KEGG" id="spaa:SPAPADRAFT_60325"/>
<feature type="transmembrane region" description="Helical" evidence="7">
    <location>
        <begin position="393"/>
        <end position="411"/>
    </location>
</feature>
<keyword evidence="6" id="KW-0175">Coiled coil</keyword>
<dbReference type="InterPro" id="IPR013320">
    <property type="entry name" value="ConA-like_dom_sf"/>
</dbReference>
<dbReference type="InterPro" id="IPR005052">
    <property type="entry name" value="Lectin_leg"/>
</dbReference>
<keyword evidence="3 8" id="KW-0732">Signal</keyword>
<evidence type="ECO:0000256" key="1">
    <source>
        <dbReference type="ARBA" id="ARBA00004479"/>
    </source>
</evidence>
<dbReference type="OMA" id="YKNGKRG"/>
<evidence type="ECO:0000256" key="5">
    <source>
        <dbReference type="ARBA" id="ARBA00023136"/>
    </source>
</evidence>
<dbReference type="EMBL" id="GL996501">
    <property type="protein sequence ID" value="EGW33000.1"/>
    <property type="molecule type" value="Genomic_DNA"/>
</dbReference>
<reference evidence="10 11" key="1">
    <citation type="journal article" date="2011" name="Proc. Natl. Acad. Sci. U.S.A.">
        <title>Comparative genomics of xylose-fermenting fungi for enhanced biofuel production.</title>
        <authorList>
            <person name="Wohlbach D.J."/>
            <person name="Kuo A."/>
            <person name="Sato T.K."/>
            <person name="Potts K.M."/>
            <person name="Salamov A.A."/>
            <person name="LaButti K.M."/>
            <person name="Sun H."/>
            <person name="Clum A."/>
            <person name="Pangilinan J.L."/>
            <person name="Lindquist E.A."/>
            <person name="Lucas S."/>
            <person name="Lapidus A."/>
            <person name="Jin M."/>
            <person name="Gunawan C."/>
            <person name="Balan V."/>
            <person name="Dale B.E."/>
            <person name="Jeffries T.W."/>
            <person name="Zinkel R."/>
            <person name="Barry K.W."/>
            <person name="Grigoriev I.V."/>
            <person name="Gasch A.P."/>
        </authorList>
    </citation>
    <scope>NUCLEOTIDE SEQUENCE [LARGE SCALE GENOMIC DNA]</scope>
    <source>
        <strain evidence="11">NRRL Y-27907 / 11-Y1</strain>
    </source>
</reference>
<dbReference type="OrthoDB" id="270293at2759"/>
<dbReference type="GO" id="GO:0006888">
    <property type="term" value="P:endoplasmic reticulum to Golgi vesicle-mediated transport"/>
    <property type="evidence" value="ECO:0007669"/>
    <property type="project" value="TreeGrafter"/>
</dbReference>
<dbReference type="GO" id="GO:0005793">
    <property type="term" value="C:endoplasmic reticulum-Golgi intermediate compartment"/>
    <property type="evidence" value="ECO:0007669"/>
    <property type="project" value="TreeGrafter"/>
</dbReference>
<feature type="chain" id="PRO_5003442209" description="L-type lectin-like domain-containing protein" evidence="8">
    <location>
        <begin position="36"/>
        <end position="427"/>
    </location>
</feature>
<dbReference type="eggNOG" id="KOG3839">
    <property type="taxonomic scope" value="Eukaryota"/>
</dbReference>
<keyword evidence="2 7" id="KW-0812">Transmembrane</keyword>
<dbReference type="GeneID" id="18873344"/>
<organism evidence="11">
    <name type="scientific">Spathaspora passalidarum (strain NRRL Y-27907 / 11-Y1)</name>
    <dbReference type="NCBI Taxonomy" id="619300"/>
    <lineage>
        <taxon>Eukaryota</taxon>
        <taxon>Fungi</taxon>
        <taxon>Dikarya</taxon>
        <taxon>Ascomycota</taxon>
        <taxon>Saccharomycotina</taxon>
        <taxon>Pichiomycetes</taxon>
        <taxon>Debaryomycetaceae</taxon>
        <taxon>Spathaspora</taxon>
    </lineage>
</organism>
<dbReference type="AlphaFoldDB" id="G3AKV7"/>
<proteinExistence type="predicted"/>
<dbReference type="STRING" id="619300.G3AKV7"/>
<sequence>MSVFGSIRRSRPLQALLSLLALVLVYLMFFSPWSGSDTYTPEEINNLLQNKESHIVSLKKVELTAQELKQPYLDSSHFKTKNWNLKGSTMVKNNEYIRLTSTNPHLASNMFAQKPITAESFEMELTFHIHNKQATRGLVGDGLAVWFLDKPSEIGNVFGIENQFNGLGVMMDTYKNGKRGQFPYVNLMLGDGHTKYNKQTDGYETRLAGCVAKNLLNPAAGETKMRLVYIKNGYLSIDFNYFGRHEEWMNCVTLTDVHLPKVKYLGLSANTGQLFENVDIIENRMYALFKPDGSYVQSIDELEDLIRAQQRYEDDIDKVADVIHEEQEARTAKGKRTDKKDLNKKKRRSLQRLKNSERRIKERERQMRLEKYGDPDATFVRRWTKRILSAIKFIIYGLISIVLIWFAWIIIRMQRQKRRTKTTGLLD</sequence>
<evidence type="ECO:0000256" key="4">
    <source>
        <dbReference type="ARBA" id="ARBA00022989"/>
    </source>
</evidence>
<comment type="subcellular location">
    <subcellularLocation>
        <location evidence="1">Membrane</location>
        <topology evidence="1">Single-pass type I membrane protein</topology>
    </subcellularLocation>
</comment>